<keyword evidence="1" id="KW-0472">Membrane</keyword>
<dbReference type="Proteomes" id="UP000092691">
    <property type="component" value="Plasmid unnamed4"/>
</dbReference>
<protein>
    <submittedName>
        <fullName evidence="2">Uncharacterized protein</fullName>
    </submittedName>
</protein>
<organism evidence="2 3">
    <name type="scientific">Rhizobium leguminosarum</name>
    <dbReference type="NCBI Taxonomy" id="384"/>
    <lineage>
        <taxon>Bacteria</taxon>
        <taxon>Pseudomonadati</taxon>
        <taxon>Pseudomonadota</taxon>
        <taxon>Alphaproteobacteria</taxon>
        <taxon>Hyphomicrobiales</taxon>
        <taxon>Rhizobiaceae</taxon>
        <taxon>Rhizobium/Agrobacterium group</taxon>
        <taxon>Rhizobium</taxon>
    </lineage>
</organism>
<gene>
    <name evidence="2" type="ORF">BA011_36490</name>
</gene>
<feature type="transmembrane region" description="Helical" evidence="1">
    <location>
        <begin position="107"/>
        <end position="130"/>
    </location>
</feature>
<proteinExistence type="predicted"/>
<geneLocation type="plasmid" evidence="2 3">
    <name>unnamed4</name>
</geneLocation>
<feature type="transmembrane region" description="Helical" evidence="1">
    <location>
        <begin position="68"/>
        <end position="86"/>
    </location>
</feature>
<sequence length="164" mass="17245">MPVTALAPAPASDTAKSQQYRLLLSRLGVSCNSFAGLGVSCPLAPRFPRACRTTLLGARRFGSVLRPAQPIIGLAGTLLIPFKLAPKILRYWLGRLSPARPVGRSGFAGRYGGLPVVLIAGLVLVALQLIDSCVFGGVLDCLLGGRSLGIIGHDDLHCCALLDW</sequence>
<keyword evidence="2" id="KW-0614">Plasmid</keyword>
<accession>A0A1B1CPA7</accession>
<evidence type="ECO:0000256" key="1">
    <source>
        <dbReference type="SAM" id="Phobius"/>
    </source>
</evidence>
<dbReference type="AlphaFoldDB" id="A0A1B1CPA7"/>
<keyword evidence="1" id="KW-0812">Transmembrane</keyword>
<dbReference type="EMBL" id="CP016292">
    <property type="protein sequence ID" value="ANP91603.1"/>
    <property type="molecule type" value="Genomic_DNA"/>
</dbReference>
<evidence type="ECO:0000313" key="2">
    <source>
        <dbReference type="EMBL" id="ANP91603.1"/>
    </source>
</evidence>
<name>A0A1B1CPA7_RHILE</name>
<evidence type="ECO:0000313" key="3">
    <source>
        <dbReference type="Proteomes" id="UP000092691"/>
    </source>
</evidence>
<reference evidence="2 3" key="1">
    <citation type="submission" date="2016-06" db="EMBL/GenBank/DDBJ databases">
        <title>Microsymbionts genomes from the relict species Vavilovia formosa.</title>
        <authorList>
            <person name="Chirak E."/>
            <person name="Kimeklis A."/>
            <person name="Andronov E."/>
        </authorList>
    </citation>
    <scope>NUCLEOTIDE SEQUENCE [LARGE SCALE GENOMIC DNA]</scope>
    <source>
        <strain evidence="2 3">Vaf10</strain>
        <plasmid evidence="3">Plasmid unnamed4</plasmid>
    </source>
</reference>
<keyword evidence="1" id="KW-1133">Transmembrane helix</keyword>